<keyword evidence="3" id="KW-1003">Cell membrane</keyword>
<keyword evidence="4 7" id="KW-0812">Transmembrane</keyword>
<dbReference type="GO" id="GO:0005886">
    <property type="term" value="C:plasma membrane"/>
    <property type="evidence" value="ECO:0007669"/>
    <property type="project" value="UniProtKB-SubCell"/>
</dbReference>
<dbReference type="RefSeq" id="WP_062422993.1">
    <property type="nucleotide sequence ID" value="NZ_BBYA01000012.1"/>
</dbReference>
<evidence type="ECO:0000256" key="1">
    <source>
        <dbReference type="ARBA" id="ARBA00004651"/>
    </source>
</evidence>
<evidence type="ECO:0000256" key="3">
    <source>
        <dbReference type="ARBA" id="ARBA00022475"/>
    </source>
</evidence>
<evidence type="ECO:0000313" key="8">
    <source>
        <dbReference type="EMBL" id="KPL74024.1"/>
    </source>
</evidence>
<dbReference type="AlphaFoldDB" id="A0A0P6X2U7"/>
<feature type="transmembrane region" description="Helical" evidence="7">
    <location>
        <begin position="360"/>
        <end position="379"/>
    </location>
</feature>
<evidence type="ECO:0000256" key="2">
    <source>
        <dbReference type="ARBA" id="ARBA00007430"/>
    </source>
</evidence>
<sequence length="486" mass="53983">MSEKHELVDKIVSGALWIYLATYASKVLVFITTIILANLITKSDFGVIGYTFIITSVLDSIYDLGIGAAYIYHKDEDGLADTAFWLTVLYSLLVALIVWITAPLVAAYFNDNRAIDVIHIYSVFFPVTALGNTHEFILRKRLAFKQNMVPTIASSLVKGIISIVLALLGFGYWSIIFGQVIGAVVSTIAYWVVVPWRPVFTINRSLVPSLLLYGIKTSFLNLMIALLLNIDYLFTGHYLGAEELGVYTLAFRIPDMIITQFGVVINRVTFPAFVNIRDQEQSLAHGFVITLKFICAAILPTGAGIILVSEPFWRTFFPDTWLEAVPVMSIITVYTIMVTLVIGSESVYKTMGKLRTMIKLYLIRLIMIAPALYFATTVIRSIEAVAWAQAGAAFILCVINMVVTTKLIKISIHEIMKIMQPSVISTLVMSIVVWGLLQICGSIAPLAQIIVSILVGLGVYGVMLNWQDHSIVQESFATFRRIFSLS</sequence>
<dbReference type="PANTHER" id="PTHR30250:SF10">
    <property type="entry name" value="LIPOPOLYSACCHARIDE BIOSYNTHESIS PROTEIN WZXC"/>
    <property type="match status" value="1"/>
</dbReference>
<comment type="similarity">
    <text evidence="2">Belongs to the polysaccharide synthase family.</text>
</comment>
<name>A0A0P6X2U7_9CHLR</name>
<gene>
    <name evidence="8" type="ORF">ADM99_01970</name>
</gene>
<feature type="transmembrane region" description="Helical" evidence="7">
    <location>
        <begin position="327"/>
        <end position="348"/>
    </location>
</feature>
<feature type="transmembrane region" description="Helical" evidence="7">
    <location>
        <begin position="282"/>
        <end position="307"/>
    </location>
</feature>
<feature type="transmembrane region" description="Helical" evidence="7">
    <location>
        <begin position="415"/>
        <end position="437"/>
    </location>
</feature>
<feature type="transmembrane region" description="Helical" evidence="7">
    <location>
        <begin position="443"/>
        <end position="463"/>
    </location>
</feature>
<accession>A0A0P6X2U7</accession>
<feature type="transmembrane region" description="Helical" evidence="7">
    <location>
        <begin position="206"/>
        <end position="230"/>
    </location>
</feature>
<dbReference type="Proteomes" id="UP000050430">
    <property type="component" value="Unassembled WGS sequence"/>
</dbReference>
<dbReference type="CDD" id="cd13127">
    <property type="entry name" value="MATE_tuaB_like"/>
    <property type="match status" value="1"/>
</dbReference>
<reference evidence="8 9" key="1">
    <citation type="submission" date="2015-07" db="EMBL/GenBank/DDBJ databases">
        <title>Genome sequence of Leptolinea tardivitalis DSM 16556.</title>
        <authorList>
            <person name="Hemp J."/>
            <person name="Ward L.M."/>
            <person name="Pace L.A."/>
            <person name="Fischer W.W."/>
        </authorList>
    </citation>
    <scope>NUCLEOTIDE SEQUENCE [LARGE SCALE GENOMIC DNA]</scope>
    <source>
        <strain evidence="8 9">YMTK-2</strain>
    </source>
</reference>
<dbReference type="PANTHER" id="PTHR30250">
    <property type="entry name" value="PST FAMILY PREDICTED COLANIC ACID TRANSPORTER"/>
    <property type="match status" value="1"/>
</dbReference>
<evidence type="ECO:0000256" key="7">
    <source>
        <dbReference type="SAM" id="Phobius"/>
    </source>
</evidence>
<dbReference type="InterPro" id="IPR050833">
    <property type="entry name" value="Poly_Biosynth_Transport"/>
</dbReference>
<dbReference type="EMBL" id="LGCK01000004">
    <property type="protein sequence ID" value="KPL74024.1"/>
    <property type="molecule type" value="Genomic_DNA"/>
</dbReference>
<dbReference type="STRING" id="229920.ADM99_01970"/>
<comment type="caution">
    <text evidence="8">The sequence shown here is derived from an EMBL/GenBank/DDBJ whole genome shotgun (WGS) entry which is preliminary data.</text>
</comment>
<feature type="transmembrane region" description="Helical" evidence="7">
    <location>
        <begin position="47"/>
        <end position="72"/>
    </location>
</feature>
<proteinExistence type="inferred from homology"/>
<evidence type="ECO:0000256" key="5">
    <source>
        <dbReference type="ARBA" id="ARBA00022989"/>
    </source>
</evidence>
<feature type="transmembrane region" description="Helical" evidence="7">
    <location>
        <begin position="84"/>
        <end position="109"/>
    </location>
</feature>
<feature type="transmembrane region" description="Helical" evidence="7">
    <location>
        <begin position="148"/>
        <end position="170"/>
    </location>
</feature>
<dbReference type="Pfam" id="PF13440">
    <property type="entry name" value="Polysacc_synt_3"/>
    <property type="match status" value="1"/>
</dbReference>
<feature type="transmembrane region" description="Helical" evidence="7">
    <location>
        <begin position="385"/>
        <end position="403"/>
    </location>
</feature>
<evidence type="ECO:0000256" key="4">
    <source>
        <dbReference type="ARBA" id="ARBA00022692"/>
    </source>
</evidence>
<dbReference type="OrthoDB" id="149157at2"/>
<evidence type="ECO:0008006" key="10">
    <source>
        <dbReference type="Google" id="ProtNLM"/>
    </source>
</evidence>
<feature type="transmembrane region" description="Helical" evidence="7">
    <location>
        <begin position="16"/>
        <end position="40"/>
    </location>
</feature>
<feature type="transmembrane region" description="Helical" evidence="7">
    <location>
        <begin position="176"/>
        <end position="194"/>
    </location>
</feature>
<keyword evidence="9" id="KW-1185">Reference proteome</keyword>
<feature type="transmembrane region" description="Helical" evidence="7">
    <location>
        <begin position="250"/>
        <end position="270"/>
    </location>
</feature>
<protein>
    <recommendedName>
        <fullName evidence="10">Polysaccharide biosynthesis protein C-terminal domain-containing protein</fullName>
    </recommendedName>
</protein>
<keyword evidence="5 7" id="KW-1133">Transmembrane helix</keyword>
<organism evidence="8 9">
    <name type="scientific">Leptolinea tardivitalis</name>
    <dbReference type="NCBI Taxonomy" id="229920"/>
    <lineage>
        <taxon>Bacteria</taxon>
        <taxon>Bacillati</taxon>
        <taxon>Chloroflexota</taxon>
        <taxon>Anaerolineae</taxon>
        <taxon>Anaerolineales</taxon>
        <taxon>Anaerolineaceae</taxon>
        <taxon>Leptolinea</taxon>
    </lineage>
</organism>
<evidence type="ECO:0000256" key="6">
    <source>
        <dbReference type="ARBA" id="ARBA00023136"/>
    </source>
</evidence>
<comment type="subcellular location">
    <subcellularLocation>
        <location evidence="1">Cell membrane</location>
        <topology evidence="1">Multi-pass membrane protein</topology>
    </subcellularLocation>
</comment>
<evidence type="ECO:0000313" key="9">
    <source>
        <dbReference type="Proteomes" id="UP000050430"/>
    </source>
</evidence>
<keyword evidence="6 7" id="KW-0472">Membrane</keyword>